<dbReference type="Proteomes" id="UP000325440">
    <property type="component" value="Unassembled WGS sequence"/>
</dbReference>
<keyword evidence="4" id="KW-1185">Reference proteome</keyword>
<accession>A0A5E4N7C8</accession>
<protein>
    <recommendedName>
        <fullName evidence="5">LisH domain-containing protein</fullName>
    </recommendedName>
</protein>
<evidence type="ECO:0008006" key="5">
    <source>
        <dbReference type="Google" id="ProtNLM"/>
    </source>
</evidence>
<evidence type="ECO:0000313" key="4">
    <source>
        <dbReference type="Proteomes" id="UP000325440"/>
    </source>
</evidence>
<feature type="region of interest" description="Disordered" evidence="2">
    <location>
        <begin position="1"/>
        <end position="23"/>
    </location>
</feature>
<name>A0A5E4N7C8_9HEMI</name>
<feature type="region of interest" description="Disordered" evidence="2">
    <location>
        <begin position="774"/>
        <end position="801"/>
    </location>
</feature>
<evidence type="ECO:0000256" key="2">
    <source>
        <dbReference type="SAM" id="MobiDB-lite"/>
    </source>
</evidence>
<keyword evidence="1" id="KW-0175">Coiled coil</keyword>
<dbReference type="AlphaFoldDB" id="A0A5E4N7C8"/>
<organism evidence="3 4">
    <name type="scientific">Cinara cedri</name>
    <dbReference type="NCBI Taxonomy" id="506608"/>
    <lineage>
        <taxon>Eukaryota</taxon>
        <taxon>Metazoa</taxon>
        <taxon>Ecdysozoa</taxon>
        <taxon>Arthropoda</taxon>
        <taxon>Hexapoda</taxon>
        <taxon>Insecta</taxon>
        <taxon>Pterygota</taxon>
        <taxon>Neoptera</taxon>
        <taxon>Paraneoptera</taxon>
        <taxon>Hemiptera</taxon>
        <taxon>Sternorrhyncha</taxon>
        <taxon>Aphidomorpha</taxon>
        <taxon>Aphidoidea</taxon>
        <taxon>Aphididae</taxon>
        <taxon>Lachninae</taxon>
        <taxon>Cinara</taxon>
    </lineage>
</organism>
<dbReference type="EMBL" id="CABPRJ010001906">
    <property type="protein sequence ID" value="VVC40639.1"/>
    <property type="molecule type" value="Genomic_DNA"/>
</dbReference>
<proteinExistence type="predicted"/>
<reference evidence="3 4" key="1">
    <citation type="submission" date="2019-08" db="EMBL/GenBank/DDBJ databases">
        <authorList>
            <person name="Alioto T."/>
            <person name="Alioto T."/>
            <person name="Gomez Garrido J."/>
        </authorList>
    </citation>
    <scope>NUCLEOTIDE SEQUENCE [LARGE SCALE GENOMIC DNA]</scope>
</reference>
<feature type="compositionally biased region" description="Basic and acidic residues" evidence="2">
    <location>
        <begin position="791"/>
        <end position="801"/>
    </location>
</feature>
<evidence type="ECO:0000313" key="3">
    <source>
        <dbReference type="EMBL" id="VVC40639.1"/>
    </source>
</evidence>
<feature type="compositionally biased region" description="Polar residues" evidence="2">
    <location>
        <begin position="1"/>
        <end position="14"/>
    </location>
</feature>
<gene>
    <name evidence="3" type="ORF">CINCED_3A005758</name>
</gene>
<feature type="coiled-coil region" evidence="1">
    <location>
        <begin position="309"/>
        <end position="350"/>
    </location>
</feature>
<sequence>MDFDEPNNSLLNSHKTGDRNSENSNIQNKFYAWFEEKGLMNNTRAHIREQLIKALKDGPFLNANSTINSSSPKVQAFNLLVADFLLNRENLFTLSVFTTEVPLLGNLDEFSSYVSHVGNNIQNKPITKPNFKLSVVQDILETLGFQPNSDVTKLTCQYYFNDKNNQIHPLVACLFKAITTVKNNLSEYDKVQCNTNCSNKASNVECDTSYEQRIKNWLASVEDILRSFNLNEAQKNTIQNLLKNYHQNYNTSAITVYKECLKKLKEKNMELVKKVADLEQMSATHFHFCESGLLFQKEKMDYITQQLRLEQLNQSINIFEEKLKSTEEKLNKAKEENKKKSQDIENIKYTLRLKEMEILKFNEESKKHMNESKTTIKSNQITFLQEQNIDLVKQLQEIKLKLAEFEKLKNIEQTNSKKIDNNLQIIESSLDREMVKKLQRENDELRDFIKHQRQRIEELSNRASNLTKQIEKAHQILPTIADYQNRNVKKKIHFVDDPNKKNSYYTNQNISSTTTDHSTTVLESDNQTEDEIIKKAHSRLKILEMNTSKAEKKFQTNTHHYTDRVFRVVDKKSYSDIRSNLSDDSDFDILKSNRNKINLKELANKIGYHRSMRRSINLSQSENDLSPGILRNYRFCDYANVTNISPIKTVSSNVNNTCKTSPEHRISPIITSSNNRENNHIKLSMDRSNNLLNQSLKENQTQIESVVINKCTNNNSTEVNDIKNQIQTKLITDAEINKNNNVQNDDNIDLHTHNLPQKQTDLQHDNLNYVDISSTSKKEQESDQTISFDSNKTDKSSDFWA</sequence>
<feature type="coiled-coil region" evidence="1">
    <location>
        <begin position="381"/>
        <end position="476"/>
    </location>
</feature>
<dbReference type="OrthoDB" id="206339at2759"/>
<evidence type="ECO:0000256" key="1">
    <source>
        <dbReference type="SAM" id="Coils"/>
    </source>
</evidence>